<feature type="active site" description="Charge relay system" evidence="5">
    <location>
        <position position="577"/>
    </location>
</feature>
<dbReference type="PANTHER" id="PTHR43806:SF67">
    <property type="entry name" value="EGF-LIKE DOMAIN-CONTAINING PROTEIN"/>
    <property type="match status" value="1"/>
</dbReference>
<dbReference type="PRINTS" id="PR00723">
    <property type="entry name" value="SUBTILISIN"/>
</dbReference>
<dbReference type="AlphaFoldDB" id="A0A7V3ZUS4"/>
<sequence length="936" mass="107947">MKLIFLIFFSYNFYRSPLPINYEKLMNLNTNCFWVLFTDKGFVNEKSYQKILEKFEKPLAYKAIERRLKNLGKVYDFYDLPVNEKYVDELKKLGIKIRSVSPWLNAVSCEIPKEILPLLENLPFIYDIRPVRTVSFPVPKTVEIKEEKDTSFYGYSYRQIAMLGVDKVHKKGIYGSGVRIGLLDTGLRRKGKSLDDTTVNRAVEGIKVIKEHDFIAGGDFFVVKKSSNYQKESIPNLKNFRMIESPTINYLFNIQGEKLPLLFFITDTQYLGIPKRTVVYTYCERNNWQPVKSVSYFLPSTVFHRIALTNNQLNMTFVAFDGRDIYEKNQEVYFGYFYYTNFQGVNKIENGSNPDLFFVDNKLYLLFVYKDSILKLKRANIIGSQIDWQETQTIYFFNTKIKKPIIILKDSLNYCLFCLSKEGKIYYLKTENGNSYYLDSLNFLKNVSDFQIKKIGDTIFILAKEYENPPLVNLVHTYSPDFGRNFKEKEKILENKAFLGDFYFLIKEDVYSVYEEASKIYLWSLKDKKVLFSDTSEFRYHPLIFESNDDIWLIYNSCGDDNTDYEEDEDFKEQPHHGTRMASLIAGYLPRYLIGVAPAVEFLIAKTEEYRYKTGEYYEYIIEEDNWVKGLEWCENNGCQIISSSLGYRGWYEDNEFDGKTAITSIAANIAAQRGLIIVTAMGNRGTDSLRYPWPQPYLVAPGDAEGVLTIGGIMPDSSCWRGSGAGPTADGRIKPDLVALAYNAVVAKPDEDGAFEYSIGTSSATALVAGLCALILEVHPDWKLQQIKEALFKTASKSVPSCTLGYGIPNIDSLLKIYPGKIISYTQDELGDIFPQPFIKKNGNEKVYFPIRLKNPSKWARIRIFNFNGKMIFEKELNVKKLTAPGRYEKKEILEEVGAYWEGKDNKGKEVPSGLYFILLETTFNKSVKKFTIFQ</sequence>
<keyword evidence="3 5" id="KW-0378">Hydrolase</keyword>
<feature type="active site" description="Charge relay system" evidence="5">
    <location>
        <position position="763"/>
    </location>
</feature>
<organism evidence="7">
    <name type="scientific">candidate division WOR-3 bacterium</name>
    <dbReference type="NCBI Taxonomy" id="2052148"/>
    <lineage>
        <taxon>Bacteria</taxon>
        <taxon>Bacteria division WOR-3</taxon>
    </lineage>
</organism>
<name>A0A7V3ZUS4_UNCW3</name>
<dbReference type="InterPro" id="IPR015500">
    <property type="entry name" value="Peptidase_S8_subtilisin-rel"/>
</dbReference>
<dbReference type="EMBL" id="DTDR01000065">
    <property type="protein sequence ID" value="HGK63441.1"/>
    <property type="molecule type" value="Genomic_DNA"/>
</dbReference>
<keyword evidence="4 5" id="KW-0720">Serine protease</keyword>
<accession>A0A7V3ZUS4</accession>
<evidence type="ECO:0000256" key="2">
    <source>
        <dbReference type="ARBA" id="ARBA00022670"/>
    </source>
</evidence>
<dbReference type="PANTHER" id="PTHR43806">
    <property type="entry name" value="PEPTIDASE S8"/>
    <property type="match status" value="1"/>
</dbReference>
<dbReference type="PROSITE" id="PS51892">
    <property type="entry name" value="SUBTILASE"/>
    <property type="match status" value="1"/>
</dbReference>
<protein>
    <recommendedName>
        <fullName evidence="6">Peptidase S8/S53 domain-containing protein</fullName>
    </recommendedName>
</protein>
<dbReference type="InterPro" id="IPR000209">
    <property type="entry name" value="Peptidase_S8/S53_dom"/>
</dbReference>
<feature type="active site" description="Charge relay system" evidence="5">
    <location>
        <position position="184"/>
    </location>
</feature>
<evidence type="ECO:0000256" key="4">
    <source>
        <dbReference type="ARBA" id="ARBA00022825"/>
    </source>
</evidence>
<dbReference type="InterPro" id="IPR050131">
    <property type="entry name" value="Peptidase_S8_subtilisin-like"/>
</dbReference>
<dbReference type="Pfam" id="PF00082">
    <property type="entry name" value="Peptidase_S8"/>
    <property type="match status" value="1"/>
</dbReference>
<comment type="similarity">
    <text evidence="1 5">Belongs to the peptidase S8 family.</text>
</comment>
<dbReference type="Gene3D" id="3.40.50.200">
    <property type="entry name" value="Peptidase S8/S53 domain"/>
    <property type="match status" value="1"/>
</dbReference>
<gene>
    <name evidence="7" type="ORF">ENU74_02435</name>
</gene>
<evidence type="ECO:0000313" key="7">
    <source>
        <dbReference type="EMBL" id="HGK63441.1"/>
    </source>
</evidence>
<evidence type="ECO:0000256" key="3">
    <source>
        <dbReference type="ARBA" id="ARBA00022801"/>
    </source>
</evidence>
<dbReference type="Gene3D" id="2.60.40.4070">
    <property type="match status" value="1"/>
</dbReference>
<comment type="caution">
    <text evidence="7">The sequence shown here is derived from an EMBL/GenBank/DDBJ whole genome shotgun (WGS) entry which is preliminary data.</text>
</comment>
<dbReference type="GO" id="GO:0004252">
    <property type="term" value="F:serine-type endopeptidase activity"/>
    <property type="evidence" value="ECO:0007669"/>
    <property type="project" value="UniProtKB-UniRule"/>
</dbReference>
<evidence type="ECO:0000256" key="5">
    <source>
        <dbReference type="PROSITE-ProRule" id="PRU01240"/>
    </source>
</evidence>
<dbReference type="InterPro" id="IPR036852">
    <property type="entry name" value="Peptidase_S8/S53_dom_sf"/>
</dbReference>
<proteinExistence type="inferred from homology"/>
<dbReference type="GO" id="GO:0006508">
    <property type="term" value="P:proteolysis"/>
    <property type="evidence" value="ECO:0007669"/>
    <property type="project" value="UniProtKB-KW"/>
</dbReference>
<evidence type="ECO:0000259" key="6">
    <source>
        <dbReference type="Pfam" id="PF00082"/>
    </source>
</evidence>
<dbReference type="SUPFAM" id="SSF52743">
    <property type="entry name" value="Subtilisin-like"/>
    <property type="match status" value="1"/>
</dbReference>
<reference evidence="7" key="1">
    <citation type="journal article" date="2020" name="mSystems">
        <title>Genome- and Community-Level Interaction Insights into Carbon Utilization and Element Cycling Functions of Hydrothermarchaeota in Hydrothermal Sediment.</title>
        <authorList>
            <person name="Zhou Z."/>
            <person name="Liu Y."/>
            <person name="Xu W."/>
            <person name="Pan J."/>
            <person name="Luo Z.H."/>
            <person name="Li M."/>
        </authorList>
    </citation>
    <scope>NUCLEOTIDE SEQUENCE [LARGE SCALE GENOMIC DNA]</scope>
    <source>
        <strain evidence="7">SpSt-697</strain>
    </source>
</reference>
<evidence type="ECO:0000256" key="1">
    <source>
        <dbReference type="ARBA" id="ARBA00011073"/>
    </source>
</evidence>
<keyword evidence="2 5" id="KW-0645">Protease</keyword>
<feature type="domain" description="Peptidase S8/S53" evidence="6">
    <location>
        <begin position="175"/>
        <end position="808"/>
    </location>
</feature>